<dbReference type="eggNOG" id="KOG0580">
    <property type="taxonomic scope" value="Eukaryota"/>
</dbReference>
<dbReference type="Gene3D" id="1.10.510.10">
    <property type="entry name" value="Transferase(Phosphotransferase) domain 1"/>
    <property type="match status" value="1"/>
</dbReference>
<dbReference type="STRING" id="671987.R0IRG3"/>
<gene>
    <name evidence="2" type="ORF">SETTUDRAFT_153978</name>
</gene>
<evidence type="ECO:0000259" key="1">
    <source>
        <dbReference type="PROSITE" id="PS50011"/>
    </source>
</evidence>
<dbReference type="GO" id="GO:0005524">
    <property type="term" value="F:ATP binding"/>
    <property type="evidence" value="ECO:0007669"/>
    <property type="project" value="InterPro"/>
</dbReference>
<dbReference type="InterPro" id="IPR011009">
    <property type="entry name" value="Kinase-like_dom_sf"/>
</dbReference>
<feature type="domain" description="Protein kinase" evidence="1">
    <location>
        <begin position="1"/>
        <end position="262"/>
    </location>
</feature>
<reference evidence="2 3" key="2">
    <citation type="journal article" date="2013" name="PLoS Genet.">
        <title>Comparative genome structure, secondary metabolite, and effector coding capacity across Cochliobolus pathogens.</title>
        <authorList>
            <person name="Condon B.J."/>
            <person name="Leng Y."/>
            <person name="Wu D."/>
            <person name="Bushley K.E."/>
            <person name="Ohm R.A."/>
            <person name="Otillar R."/>
            <person name="Martin J."/>
            <person name="Schackwitz W."/>
            <person name="Grimwood J."/>
            <person name="MohdZainudin N."/>
            <person name="Xue C."/>
            <person name="Wang R."/>
            <person name="Manning V.A."/>
            <person name="Dhillon B."/>
            <person name="Tu Z.J."/>
            <person name="Steffenson B.J."/>
            <person name="Salamov A."/>
            <person name="Sun H."/>
            <person name="Lowry S."/>
            <person name="LaButti K."/>
            <person name="Han J."/>
            <person name="Copeland A."/>
            <person name="Lindquist E."/>
            <person name="Barry K."/>
            <person name="Schmutz J."/>
            <person name="Baker S.E."/>
            <person name="Ciuffetti L.M."/>
            <person name="Grigoriev I.V."/>
            <person name="Zhong S."/>
            <person name="Turgeon B.G."/>
        </authorList>
    </citation>
    <scope>NUCLEOTIDE SEQUENCE [LARGE SCALE GENOMIC DNA]</scope>
    <source>
        <strain evidence="3">28A</strain>
    </source>
</reference>
<dbReference type="GO" id="GO:0004672">
    <property type="term" value="F:protein kinase activity"/>
    <property type="evidence" value="ECO:0007669"/>
    <property type="project" value="InterPro"/>
</dbReference>
<dbReference type="InterPro" id="IPR000719">
    <property type="entry name" value="Prot_kinase_dom"/>
</dbReference>
<dbReference type="PANTHER" id="PTHR48011:SF4">
    <property type="entry name" value="MITOGEN-ACTIVATED PROTEIN KINASE KINASE KINASE 19"/>
    <property type="match status" value="1"/>
</dbReference>
<dbReference type="GO" id="GO:0007165">
    <property type="term" value="P:signal transduction"/>
    <property type="evidence" value="ECO:0007669"/>
    <property type="project" value="TreeGrafter"/>
</dbReference>
<evidence type="ECO:0000313" key="3">
    <source>
        <dbReference type="Proteomes" id="UP000016935"/>
    </source>
</evidence>
<dbReference type="PROSITE" id="PS50011">
    <property type="entry name" value="PROTEIN_KINASE_DOM"/>
    <property type="match status" value="1"/>
</dbReference>
<name>R0IRG3_EXST2</name>
<dbReference type="EMBL" id="KB908592">
    <property type="protein sequence ID" value="EOA87271.1"/>
    <property type="molecule type" value="Genomic_DNA"/>
</dbReference>
<keyword evidence="3" id="KW-1185">Reference proteome</keyword>
<dbReference type="AlphaFoldDB" id="R0IRG3"/>
<dbReference type="PANTHER" id="PTHR48011">
    <property type="entry name" value="CCR4-NOT TRANSCRIPTIONAL COMPLEX SUBUNIT CAF120-RELATED"/>
    <property type="match status" value="1"/>
</dbReference>
<dbReference type="Proteomes" id="UP000016935">
    <property type="component" value="Unassembled WGS sequence"/>
</dbReference>
<dbReference type="OrthoDB" id="1668230at2759"/>
<dbReference type="GeneID" id="19397359"/>
<organism evidence="2 3">
    <name type="scientific">Exserohilum turcicum (strain 28A)</name>
    <name type="common">Northern leaf blight fungus</name>
    <name type="synonym">Setosphaeria turcica</name>
    <dbReference type="NCBI Taxonomy" id="671987"/>
    <lineage>
        <taxon>Eukaryota</taxon>
        <taxon>Fungi</taxon>
        <taxon>Dikarya</taxon>
        <taxon>Ascomycota</taxon>
        <taxon>Pezizomycotina</taxon>
        <taxon>Dothideomycetes</taxon>
        <taxon>Pleosporomycetidae</taxon>
        <taxon>Pleosporales</taxon>
        <taxon>Pleosporineae</taxon>
        <taxon>Pleosporaceae</taxon>
        <taxon>Exserohilum</taxon>
    </lineage>
</organism>
<dbReference type="SUPFAM" id="SSF56112">
    <property type="entry name" value="Protein kinase-like (PK-like)"/>
    <property type="match status" value="1"/>
</dbReference>
<dbReference type="HOGENOM" id="CLU_000288_31_0_1"/>
<evidence type="ECO:0000313" key="2">
    <source>
        <dbReference type="EMBL" id="EOA87271.1"/>
    </source>
</evidence>
<dbReference type="InterPro" id="IPR052751">
    <property type="entry name" value="Plant_MAPKKK"/>
</dbReference>
<sequence>MSDVIYVEPYYPQGVQHILTTGSCHYISFVDDSTVLKYPHFKDGSSHGLDVESAIYKQLGNHPRIIEFKDQNAGGLLLEYATNGSLESYLVNRTIIDEEKLRFAKEIAEGVAYAYAKNVIICDIHVRNVLLDSQLHVKLCDFQGRILAPDGTVLCDGGASENAEAFMPRSDLDSASIQIDIFALGSTIYRIIAGHRLFPHLHTIDDEAEFQRRYRQAEFPELQEELSGLVVRKCWEGRYSSAGELFGELDVLRASLLAGAKG</sequence>
<dbReference type="CDD" id="cd00180">
    <property type="entry name" value="PKc"/>
    <property type="match status" value="1"/>
</dbReference>
<reference evidence="2 3" key="1">
    <citation type="journal article" date="2012" name="PLoS Pathog.">
        <title>Diverse lifestyles and strategies of plant pathogenesis encoded in the genomes of eighteen Dothideomycetes fungi.</title>
        <authorList>
            <person name="Ohm R.A."/>
            <person name="Feau N."/>
            <person name="Henrissat B."/>
            <person name="Schoch C.L."/>
            <person name="Horwitz B.A."/>
            <person name="Barry K.W."/>
            <person name="Condon B.J."/>
            <person name="Copeland A.C."/>
            <person name="Dhillon B."/>
            <person name="Glaser F."/>
            <person name="Hesse C.N."/>
            <person name="Kosti I."/>
            <person name="LaButti K."/>
            <person name="Lindquist E.A."/>
            <person name="Lucas S."/>
            <person name="Salamov A.A."/>
            <person name="Bradshaw R.E."/>
            <person name="Ciuffetti L."/>
            <person name="Hamelin R.C."/>
            <person name="Kema G.H.J."/>
            <person name="Lawrence C."/>
            <person name="Scott J.A."/>
            <person name="Spatafora J.W."/>
            <person name="Turgeon B.G."/>
            <person name="de Wit P.J.G.M."/>
            <person name="Zhong S."/>
            <person name="Goodwin S.B."/>
            <person name="Grigoriev I.V."/>
        </authorList>
    </citation>
    <scope>NUCLEOTIDE SEQUENCE [LARGE SCALE GENOMIC DNA]</scope>
    <source>
        <strain evidence="3">28A</strain>
    </source>
</reference>
<accession>R0IRG3</accession>
<proteinExistence type="predicted"/>
<protein>
    <recommendedName>
        <fullName evidence="1">Protein kinase domain-containing protein</fullName>
    </recommendedName>
</protein>
<dbReference type="RefSeq" id="XP_008025722.1">
    <property type="nucleotide sequence ID" value="XM_008027531.1"/>
</dbReference>
<dbReference type="Pfam" id="PF00069">
    <property type="entry name" value="Pkinase"/>
    <property type="match status" value="1"/>
</dbReference>